<gene>
    <name evidence="1" type="ORF">ANN_02596</name>
</gene>
<dbReference type="Proteomes" id="UP001148838">
    <property type="component" value="Unassembled WGS sequence"/>
</dbReference>
<dbReference type="EMBL" id="JAJSOF020000001">
    <property type="protein sequence ID" value="KAJ4451154.1"/>
    <property type="molecule type" value="Genomic_DNA"/>
</dbReference>
<reference evidence="1 2" key="1">
    <citation type="journal article" date="2022" name="Allergy">
        <title>Genome assembly and annotation of Periplaneta americana reveal a comprehensive cockroach allergen profile.</title>
        <authorList>
            <person name="Wang L."/>
            <person name="Xiong Q."/>
            <person name="Saelim N."/>
            <person name="Wang L."/>
            <person name="Nong W."/>
            <person name="Wan A.T."/>
            <person name="Shi M."/>
            <person name="Liu X."/>
            <person name="Cao Q."/>
            <person name="Hui J.H.L."/>
            <person name="Sookrung N."/>
            <person name="Leung T.F."/>
            <person name="Tungtrongchitr A."/>
            <person name="Tsui S.K.W."/>
        </authorList>
    </citation>
    <scope>NUCLEOTIDE SEQUENCE [LARGE SCALE GENOMIC DNA]</scope>
    <source>
        <strain evidence="1">PWHHKU_190912</strain>
    </source>
</reference>
<evidence type="ECO:0000313" key="2">
    <source>
        <dbReference type="Proteomes" id="UP001148838"/>
    </source>
</evidence>
<comment type="caution">
    <text evidence="1">The sequence shown here is derived from an EMBL/GenBank/DDBJ whole genome shotgun (WGS) entry which is preliminary data.</text>
</comment>
<dbReference type="PANTHER" id="PTHR47326:SF1">
    <property type="entry name" value="HTH PSQ-TYPE DOMAIN-CONTAINING PROTEIN"/>
    <property type="match status" value="1"/>
</dbReference>
<dbReference type="PANTHER" id="PTHR47326">
    <property type="entry name" value="TRANSPOSABLE ELEMENT TC3 TRANSPOSASE-LIKE PROTEIN"/>
    <property type="match status" value="1"/>
</dbReference>
<keyword evidence="2" id="KW-1185">Reference proteome</keyword>
<proteinExistence type="predicted"/>
<name>A0ABQ8TWS6_PERAM</name>
<dbReference type="InterPro" id="IPR036397">
    <property type="entry name" value="RNaseH_sf"/>
</dbReference>
<organism evidence="1 2">
    <name type="scientific">Periplaneta americana</name>
    <name type="common">American cockroach</name>
    <name type="synonym">Blatta americana</name>
    <dbReference type="NCBI Taxonomy" id="6978"/>
    <lineage>
        <taxon>Eukaryota</taxon>
        <taxon>Metazoa</taxon>
        <taxon>Ecdysozoa</taxon>
        <taxon>Arthropoda</taxon>
        <taxon>Hexapoda</taxon>
        <taxon>Insecta</taxon>
        <taxon>Pterygota</taxon>
        <taxon>Neoptera</taxon>
        <taxon>Polyneoptera</taxon>
        <taxon>Dictyoptera</taxon>
        <taxon>Blattodea</taxon>
        <taxon>Blattoidea</taxon>
        <taxon>Blattidae</taxon>
        <taxon>Blattinae</taxon>
        <taxon>Periplaneta</taxon>
    </lineage>
</organism>
<dbReference type="Gene3D" id="3.30.420.10">
    <property type="entry name" value="Ribonuclease H-like superfamily/Ribonuclease H"/>
    <property type="match status" value="1"/>
</dbReference>
<protein>
    <submittedName>
        <fullName evidence="1">Uncharacterized protein</fullName>
    </submittedName>
</protein>
<evidence type="ECO:0000313" key="1">
    <source>
        <dbReference type="EMBL" id="KAJ4451154.1"/>
    </source>
</evidence>
<sequence length="114" mass="12978">MGIRCDLVNKAPARRAENPGSNPDSQDFIFKQDGAPPYWHRYVRGFLNQSLPQRWIGHMGNQDLGLHFWPPRSPDLTPCDLFLWGNLKEAVYNPPLPTTLAELRNRVTAAVNPQ</sequence>
<accession>A0ABQ8TWS6</accession>